<organism evidence="2">
    <name type="scientific">Linum macraei betaflexivirus</name>
    <dbReference type="NCBI Taxonomy" id="2933101"/>
    <lineage>
        <taxon>Viruses</taxon>
        <taxon>Riboviria</taxon>
        <taxon>Orthornavirae</taxon>
        <taxon>Kitrinoviricota</taxon>
        <taxon>Alsuviricetes</taxon>
        <taxon>Tymovirales</taxon>
        <taxon>Betaflexiviridae</taxon>
    </lineage>
</organism>
<feature type="compositionally biased region" description="Basic and acidic residues" evidence="1">
    <location>
        <begin position="322"/>
        <end position="335"/>
    </location>
</feature>
<dbReference type="GO" id="GO:0004252">
    <property type="term" value="F:serine-type endopeptidase activity"/>
    <property type="evidence" value="ECO:0007669"/>
    <property type="project" value="InterPro"/>
</dbReference>
<feature type="region of interest" description="Disordered" evidence="1">
    <location>
        <begin position="280"/>
        <end position="300"/>
    </location>
</feature>
<sequence>MSIIKVNDFAIRAESEDIKIDSIKSSDIYGDASFLRPKVLQSIRRFESNIKVCSKNAEGLTVTNFKLLDEIEIKQIRSRSKKYPYLHMGAILFCITPLIPNYRELSGRIVLYDGSALDVKSGFIGMYDFNFKDGAAFFVFRPEHLLSATDPFLSETFRFAIDIPGINFPAEREVLGLDVGCIYRMSSSARFLSSSSGEGGWAQQEIRGCSFLEYDREKVESQRSIGEVHNLQEIGTDTKISNRGFSMPSRITRRRRYISASRSKARSVDPGMFRSASIKFESSHGSSSSSHIDPGRNSVCYPPGNNAALVGFIHKTERKHHQSDGEDHNLRRNEQTESENDSVSLSELPLRERSTVGDLKQDPVAKRDSSNPWD</sequence>
<feature type="compositionally biased region" description="Basic and acidic residues" evidence="1">
    <location>
        <begin position="349"/>
        <end position="374"/>
    </location>
</feature>
<evidence type="ECO:0000313" key="2">
    <source>
        <dbReference type="EMBL" id="CAI5385155.1"/>
    </source>
</evidence>
<feature type="region of interest" description="Disordered" evidence="1">
    <location>
        <begin position="317"/>
        <end position="374"/>
    </location>
</feature>
<reference evidence="2" key="1">
    <citation type="submission" date="2022-11" db="EMBL/GenBank/DDBJ databases">
        <authorList>
            <person name="Mifsud CO J."/>
            <person name="Holmes C E."/>
            <person name="Gallagher V R."/>
            <person name="Geoghegan L J."/>
        </authorList>
    </citation>
    <scope>NUCLEOTIDE SEQUENCE</scope>
</reference>
<dbReference type="EMBL" id="OX380496">
    <property type="protein sequence ID" value="CAI5385155.1"/>
    <property type="molecule type" value="Genomic_RNA"/>
</dbReference>
<dbReference type="PRINTS" id="PR00995">
    <property type="entry name" value="CAPILLOPTASE"/>
</dbReference>
<gene>
    <name evidence="2" type="primary">putative movement protein</name>
</gene>
<dbReference type="Pfam" id="PF01107">
    <property type="entry name" value="MP"/>
    <property type="match status" value="1"/>
</dbReference>
<dbReference type="InterPro" id="IPR001815">
    <property type="entry name" value="Trichovirus_mp"/>
</dbReference>
<protein>
    <submittedName>
        <fullName evidence="2">Movement protein</fullName>
    </submittedName>
</protein>
<name>A0A9C7LLR2_9VIRU</name>
<evidence type="ECO:0000256" key="1">
    <source>
        <dbReference type="SAM" id="MobiDB-lite"/>
    </source>
</evidence>
<dbReference type="InterPro" id="IPR028919">
    <property type="entry name" value="Viral_movement"/>
</dbReference>
<accession>A0A9C7LLR2</accession>
<proteinExistence type="predicted"/>
<dbReference type="GO" id="GO:0006508">
    <property type="term" value="P:proteolysis"/>
    <property type="evidence" value="ECO:0007669"/>
    <property type="project" value="InterPro"/>
</dbReference>